<evidence type="ECO:0000313" key="2">
    <source>
        <dbReference type="Proteomes" id="UP001595816"/>
    </source>
</evidence>
<accession>A0ABV8LQZ8</accession>
<comment type="caution">
    <text evidence="1">The sequence shown here is derived from an EMBL/GenBank/DDBJ whole genome shotgun (WGS) entry which is preliminary data.</text>
</comment>
<gene>
    <name evidence="1" type="ORF">ACFOZ4_22915</name>
</gene>
<keyword evidence="2" id="KW-1185">Reference proteome</keyword>
<protein>
    <recommendedName>
        <fullName evidence="3">Transglycosylase SLT domain-containing protein</fullName>
    </recommendedName>
</protein>
<proteinExistence type="predicted"/>
<dbReference type="Proteomes" id="UP001595816">
    <property type="component" value="Unassembled WGS sequence"/>
</dbReference>
<reference evidence="2" key="1">
    <citation type="journal article" date="2019" name="Int. J. Syst. Evol. Microbiol.">
        <title>The Global Catalogue of Microorganisms (GCM) 10K type strain sequencing project: providing services to taxonomists for standard genome sequencing and annotation.</title>
        <authorList>
            <consortium name="The Broad Institute Genomics Platform"/>
            <consortium name="The Broad Institute Genome Sequencing Center for Infectious Disease"/>
            <person name="Wu L."/>
            <person name="Ma J."/>
        </authorList>
    </citation>
    <scope>NUCLEOTIDE SEQUENCE [LARGE SCALE GENOMIC DNA]</scope>
    <source>
        <strain evidence="2">CGMCC 4.7289</strain>
    </source>
</reference>
<sequence length="382" mass="40817">GWIADVWLDTGADINTQVEPCAGATEYQPTFQLNSLSMQTLGTQVLGALGAASHAAGGTGRTVAGTVVAGENLAVKTAPSLSAQRAGIGLLPFNHSYTVACYRDGDEVSGQYGTNRHWDLIVDPADHGRAVGYVADVWLNTGGDITTQVDACGDVTIATGPDSAIPGPHGSKDVPTAHAVKITSSASTVTGPEVSCFVGRHIEYKCLAPIVKIDLVAKYAAAADIDPRLVLTILMREENSFGYGRPAEDIKLWFGANSRGLGNMHESTFNDTKAKHPDVFGDKQWADLTGDDELSIKATAWYLHDLRDQLPATWRGDHSRDELLAIGYNGGAENMQLIADGTPPGEKARNYVNGDWANSYGVNSWWSRADELICRSGLYLCH</sequence>
<name>A0ABV8LQZ8_9ACTN</name>
<evidence type="ECO:0000313" key="1">
    <source>
        <dbReference type="EMBL" id="MFC4133471.1"/>
    </source>
</evidence>
<evidence type="ECO:0008006" key="3">
    <source>
        <dbReference type="Google" id="ProtNLM"/>
    </source>
</evidence>
<dbReference type="SUPFAM" id="SSF53955">
    <property type="entry name" value="Lysozyme-like"/>
    <property type="match status" value="1"/>
</dbReference>
<dbReference type="EMBL" id="JBHSAY010000010">
    <property type="protein sequence ID" value="MFC4133471.1"/>
    <property type="molecule type" value="Genomic_DNA"/>
</dbReference>
<dbReference type="InterPro" id="IPR023346">
    <property type="entry name" value="Lysozyme-like_dom_sf"/>
</dbReference>
<dbReference type="Gene3D" id="1.10.530.10">
    <property type="match status" value="1"/>
</dbReference>
<organism evidence="1 2">
    <name type="scientific">Hamadaea flava</name>
    <dbReference type="NCBI Taxonomy" id="1742688"/>
    <lineage>
        <taxon>Bacteria</taxon>
        <taxon>Bacillati</taxon>
        <taxon>Actinomycetota</taxon>
        <taxon>Actinomycetes</taxon>
        <taxon>Micromonosporales</taxon>
        <taxon>Micromonosporaceae</taxon>
        <taxon>Hamadaea</taxon>
    </lineage>
</organism>
<dbReference type="RefSeq" id="WP_382190458.1">
    <property type="nucleotide sequence ID" value="NZ_JBHSAY010000010.1"/>
</dbReference>
<feature type="non-terminal residue" evidence="1">
    <location>
        <position position="1"/>
    </location>
</feature>